<reference evidence="1 2" key="2">
    <citation type="journal article" date="2020" name="Antonie Van Leeuwenhoek">
        <title>Phylogenomic characterisation of a novel corynebacterial species pathogenic to animals.</title>
        <authorList>
            <person name="Moller J."/>
            <person name="Musella L."/>
            <person name="Melnikov V."/>
            <person name="Geissdorfer W."/>
            <person name="Burkovski A."/>
            <person name="Sangal V."/>
        </authorList>
    </citation>
    <scope>NUCLEOTIDE SEQUENCE [LARGE SCALE GENOMIC DNA]</scope>
    <source>
        <strain evidence="1 2">PO100/5</strain>
    </source>
</reference>
<dbReference type="Proteomes" id="UP000195652">
    <property type="component" value="Chromosome"/>
</dbReference>
<reference evidence="1 2" key="4">
    <citation type="journal article" date="2020" name="PLoS ONE">
        <title>Taxonomic classification of strain PO100/5 shows a broader geographic distribution and genetic markers of the recently described Corynebacterium silvaticum.</title>
        <authorList>
            <person name="Viana M.V.C."/>
            <person name="Profeta R."/>
            <person name="da Silva A.L."/>
            <person name="Hurtado R."/>
            <person name="Cerqueira J.C."/>
            <person name="Ribeiro B.F.S."/>
            <person name="Almeida M.O."/>
            <person name="Morais-Rodrigues F."/>
            <person name="Soares S.C."/>
            <person name="Oliveira M."/>
            <person name="Tavares L."/>
            <person name="Figueiredo H."/>
            <person name="Wattam A.R."/>
            <person name="Barh D."/>
            <person name="Ghosh P."/>
            <person name="Silva A."/>
            <person name="Azevedo V."/>
        </authorList>
    </citation>
    <scope>NUCLEOTIDE SEQUENCE [LARGE SCALE GENOMIC DNA]</scope>
    <source>
        <strain evidence="1 2">PO100/5</strain>
    </source>
</reference>
<dbReference type="EMBL" id="CP021417">
    <property type="protein sequence ID" value="WCV10574.1"/>
    <property type="molecule type" value="Genomic_DNA"/>
</dbReference>
<sequence length="128" mass="13666">MDSGITSHADLNDKILPGYDMISDPRISRDRDGRDNDPTDMGDWTYDGTCGRDSRAANSSWHGTHVAGIAAAITDNHEGVAGVAPDERSFLSVLWGDAAVTPPILQTRSCGPRARTFPALLTTTTPPT</sequence>
<organism evidence="1 2">
    <name type="scientific">Corynebacterium silvaticum</name>
    <dbReference type="NCBI Taxonomy" id="2320431"/>
    <lineage>
        <taxon>Bacteria</taxon>
        <taxon>Bacillati</taxon>
        <taxon>Actinomycetota</taxon>
        <taxon>Actinomycetes</taxon>
        <taxon>Mycobacteriales</taxon>
        <taxon>Corynebacteriaceae</taxon>
        <taxon>Corynebacterium</taxon>
    </lineage>
</organism>
<evidence type="ECO:0000313" key="2">
    <source>
        <dbReference type="Proteomes" id="UP000195652"/>
    </source>
</evidence>
<accession>A0ACD4PXZ4</accession>
<reference evidence="1 2" key="3">
    <citation type="journal article" date="2020" name="Int. J. Syst. Evol. Microbiol.">
        <title>Corynebacterium silvaticum sp. nov., a unique group of NTTB corynebacteria in wild boar and roe deer.</title>
        <authorList>
            <person name="Dangel A."/>
            <person name="Berger A."/>
            <person name="Rau J."/>
            <person name="Eisenberg T."/>
            <person name="Kampfer P."/>
            <person name="Margos G."/>
            <person name="Contzen M."/>
            <person name="Busse H.J."/>
            <person name="Konrad R."/>
            <person name="Peters M."/>
            <person name="Sting R."/>
            <person name="Sing A."/>
        </authorList>
    </citation>
    <scope>NUCLEOTIDE SEQUENCE [LARGE SCALE GENOMIC DNA]</scope>
    <source>
        <strain evidence="1 2">PO100/5</strain>
    </source>
</reference>
<protein>
    <submittedName>
        <fullName evidence="1">S8 family serine peptidase</fullName>
    </submittedName>
</protein>
<name>A0ACD4PXZ4_9CORY</name>
<gene>
    <name evidence="1" type="ORF">CBE74_12795</name>
</gene>
<keyword evidence="2" id="KW-1185">Reference proteome</keyword>
<proteinExistence type="predicted"/>
<reference evidence="1 2" key="1">
    <citation type="journal article" date="2014" name="BMC Vet. Res.">
        <title>First report of Corynebacterium pseudotuberculosis from caseous lymphadenitis lesions in Black Alentejano pig (Sus scrofa domesticus).</title>
        <authorList>
            <person name="Oliveira M."/>
            <person name="Barroco C."/>
            <person name="Mottola C."/>
            <person name="Santos R."/>
            <person name="Lemsaddek A."/>
            <person name="Tavares L."/>
            <person name="Semedo-Lemsaddek T."/>
        </authorList>
    </citation>
    <scope>NUCLEOTIDE SEQUENCE [LARGE SCALE GENOMIC DNA]</scope>
    <source>
        <strain evidence="1 2">PO100/5</strain>
    </source>
</reference>
<evidence type="ECO:0000313" key="1">
    <source>
        <dbReference type="EMBL" id="WCV10574.1"/>
    </source>
</evidence>